<reference evidence="1" key="1">
    <citation type="submission" date="2021-06" db="EMBL/GenBank/DDBJ databases">
        <authorList>
            <person name="Kallberg Y."/>
            <person name="Tangrot J."/>
            <person name="Rosling A."/>
        </authorList>
    </citation>
    <scope>NUCLEOTIDE SEQUENCE</scope>
    <source>
        <strain evidence="1">CL356</strain>
    </source>
</reference>
<evidence type="ECO:0000313" key="2">
    <source>
        <dbReference type="Proteomes" id="UP000789525"/>
    </source>
</evidence>
<dbReference type="EMBL" id="CAJVPT010013444">
    <property type="protein sequence ID" value="CAG8595851.1"/>
    <property type="molecule type" value="Genomic_DNA"/>
</dbReference>
<feature type="non-terminal residue" evidence="1">
    <location>
        <position position="1"/>
    </location>
</feature>
<dbReference type="Proteomes" id="UP000789525">
    <property type="component" value="Unassembled WGS sequence"/>
</dbReference>
<evidence type="ECO:0000313" key="1">
    <source>
        <dbReference type="EMBL" id="CAG8595851.1"/>
    </source>
</evidence>
<accession>A0ACA9MM57</accession>
<keyword evidence="2" id="KW-1185">Reference proteome</keyword>
<sequence>QFTLTVHYRYIIKKENIQQESVDPEGSVEVKASSILGMNRIWNELKHGYIMVLNNRSHQKRRFASHEQEDQTKRGLLKRFLNLNVYVMFAKAFSGSIIAANQSFIDLQLCLKVSLGEICDSDSYVLIIELFKAWTSSELIKPPYQFSGYKFPKSDVYLAEIGEEIANQLEKEKRNKLRKLQAQHSKEEGNFEINLEAQVHESKNNEDVVLGSTSSDIKKEEKVDIISSDVGRASGIINAAEFVDTPDVPLRDCEKKKQSEWALMKRHVSEDIFGVQLCGCKAQHLVKCAEVLSNEIEVDFVDINLGCPIDLVFNKGGGTALLRHDGRIGKIIRGMQRVMDFPVTVKFRTGIQDNMPVAHKLMPKFESWGVALATVSTHLKTQKYFQEFVSPEI</sequence>
<proteinExistence type="predicted"/>
<name>A0ACA9MM57_9GLOM</name>
<comment type="caution">
    <text evidence="1">The sequence shown here is derived from an EMBL/GenBank/DDBJ whole genome shotgun (WGS) entry which is preliminary data.</text>
</comment>
<gene>
    <name evidence="1" type="ORF">ACOLOM_LOCUS6498</name>
</gene>
<organism evidence="1 2">
    <name type="scientific">Acaulospora colombiana</name>
    <dbReference type="NCBI Taxonomy" id="27376"/>
    <lineage>
        <taxon>Eukaryota</taxon>
        <taxon>Fungi</taxon>
        <taxon>Fungi incertae sedis</taxon>
        <taxon>Mucoromycota</taxon>
        <taxon>Glomeromycotina</taxon>
        <taxon>Glomeromycetes</taxon>
        <taxon>Diversisporales</taxon>
        <taxon>Acaulosporaceae</taxon>
        <taxon>Acaulospora</taxon>
    </lineage>
</organism>
<protein>
    <submittedName>
        <fullName evidence="1">5480_t:CDS:1</fullName>
    </submittedName>
</protein>